<comment type="catalytic activity">
    <reaction evidence="2">
        <text>a quinone + NADH + 5 H(+)(in) = a quinol + NAD(+) + 4 H(+)(out)</text>
        <dbReference type="Rhea" id="RHEA:57888"/>
        <dbReference type="ChEBI" id="CHEBI:15378"/>
        <dbReference type="ChEBI" id="CHEBI:24646"/>
        <dbReference type="ChEBI" id="CHEBI:57540"/>
        <dbReference type="ChEBI" id="CHEBI:57945"/>
        <dbReference type="ChEBI" id="CHEBI:132124"/>
    </reaction>
</comment>
<keyword evidence="2" id="KW-0520">NAD</keyword>
<evidence type="ECO:0000256" key="1">
    <source>
        <dbReference type="ARBA" id="ARBA00005698"/>
    </source>
</evidence>
<comment type="subcellular location">
    <subcellularLocation>
        <location evidence="2">Cell membrane</location>
        <topology evidence="2">Multi-pass membrane protein</topology>
    </subcellularLocation>
</comment>
<feature type="transmembrane region" description="Helical" evidence="2">
    <location>
        <begin position="142"/>
        <end position="164"/>
    </location>
</feature>
<evidence type="ECO:0000313" key="3">
    <source>
        <dbReference type="EMBL" id="SFS34286.1"/>
    </source>
</evidence>
<name>A0A1I6P242_9BACL</name>
<keyword evidence="4" id="KW-1185">Reference proteome</keyword>
<evidence type="ECO:0000313" key="4">
    <source>
        <dbReference type="Proteomes" id="UP000198660"/>
    </source>
</evidence>
<dbReference type="OrthoDB" id="9814997at2"/>
<dbReference type="RefSeq" id="WP_091832793.1">
    <property type="nucleotide sequence ID" value="NZ_FPAA01000001.1"/>
</dbReference>
<dbReference type="Proteomes" id="UP000198660">
    <property type="component" value="Unassembled WGS sequence"/>
</dbReference>
<proteinExistence type="inferred from homology"/>
<dbReference type="GO" id="GO:0048038">
    <property type="term" value="F:quinone binding"/>
    <property type="evidence" value="ECO:0007669"/>
    <property type="project" value="UniProtKB-UniRule"/>
</dbReference>
<dbReference type="AlphaFoldDB" id="A0A1I6P242"/>
<accession>A0A1I6P242</accession>
<comment type="function">
    <text evidence="2">NDH-1 shuttles electrons from NADH, via FMN and iron-sulfur (Fe-S) centers, to quinones in the respiratory chain. Couples the redox reaction to proton translocation (for every two electrons transferred, four hydrogen ions are translocated across the cytoplasmic membrane), and thus conserves the redox energy in a proton gradient.</text>
</comment>
<keyword evidence="2" id="KW-1133">Transmembrane helix</keyword>
<dbReference type="GO" id="GO:0008137">
    <property type="term" value="F:NADH dehydrogenase (ubiquinone) activity"/>
    <property type="evidence" value="ECO:0007669"/>
    <property type="project" value="UniProtKB-UniRule"/>
</dbReference>
<dbReference type="EMBL" id="FPAA01000001">
    <property type="protein sequence ID" value="SFS34286.1"/>
    <property type="molecule type" value="Genomic_DNA"/>
</dbReference>
<dbReference type="EC" id="7.1.1.-" evidence="2"/>
<evidence type="ECO:0000256" key="2">
    <source>
        <dbReference type="RuleBase" id="RU004429"/>
    </source>
</evidence>
<comment type="similarity">
    <text evidence="1 2">Belongs to the complex I subunit 6 family.</text>
</comment>
<dbReference type="NCBIfam" id="NF005168">
    <property type="entry name" value="PRK06638.2-3"/>
    <property type="match status" value="1"/>
</dbReference>
<keyword evidence="2" id="KW-1003">Cell membrane</keyword>
<dbReference type="Pfam" id="PF00499">
    <property type="entry name" value="Oxidored_q3"/>
    <property type="match status" value="1"/>
</dbReference>
<organism evidence="3 4">
    <name type="scientific">Marininema halotolerans</name>
    <dbReference type="NCBI Taxonomy" id="1155944"/>
    <lineage>
        <taxon>Bacteria</taxon>
        <taxon>Bacillati</taxon>
        <taxon>Bacillota</taxon>
        <taxon>Bacilli</taxon>
        <taxon>Bacillales</taxon>
        <taxon>Thermoactinomycetaceae</taxon>
        <taxon>Marininema</taxon>
    </lineage>
</organism>
<dbReference type="Gene3D" id="1.20.120.1200">
    <property type="entry name" value="NADH-ubiquinone/plastoquinone oxidoreductase chain 6, subunit NuoJ"/>
    <property type="match status" value="1"/>
</dbReference>
<dbReference type="InterPro" id="IPR001457">
    <property type="entry name" value="NADH_UbQ/plastoQ_OxRdtase_su6"/>
</dbReference>
<dbReference type="PANTHER" id="PTHR33269:SF17">
    <property type="entry name" value="NADH-UBIQUINONE OXIDOREDUCTASE CHAIN 6"/>
    <property type="match status" value="1"/>
</dbReference>
<feature type="transmembrane region" description="Helical" evidence="2">
    <location>
        <begin position="57"/>
        <end position="76"/>
    </location>
</feature>
<protein>
    <recommendedName>
        <fullName evidence="2">NADH-quinone oxidoreductase subunit J</fullName>
        <ecNumber evidence="2">7.1.1.-</ecNumber>
    </recommendedName>
</protein>
<feature type="transmembrane region" description="Helical" evidence="2">
    <location>
        <begin position="6"/>
        <end position="25"/>
    </location>
</feature>
<feature type="transmembrane region" description="Helical" evidence="2">
    <location>
        <begin position="30"/>
        <end position="51"/>
    </location>
</feature>
<keyword evidence="2" id="KW-0472">Membrane</keyword>
<dbReference type="PANTHER" id="PTHR33269">
    <property type="entry name" value="NADH-UBIQUINONE OXIDOREDUCTASE CHAIN 6"/>
    <property type="match status" value="1"/>
</dbReference>
<sequence length="170" mass="18500">MVVTGESIAFFVLSMMAIGGGMMMISATKVVHMVLSLAFSLLSIAGIYVLLHAEFLAVVQVLIYTGAISILMLFGIMLTKHHVTEEDDQSPRRWHPFLSFLGVGALFAIIMGVIYQTPFANNEEVTQSYSLEALGKAVFKQYVIPFELTSILLLVALVGAVILAKKEADS</sequence>
<dbReference type="InterPro" id="IPR042106">
    <property type="entry name" value="Nuo/plastoQ_OxRdtase_6_NuoJ"/>
</dbReference>
<keyword evidence="2" id="KW-0812">Transmembrane</keyword>
<dbReference type="GO" id="GO:0005886">
    <property type="term" value="C:plasma membrane"/>
    <property type="evidence" value="ECO:0007669"/>
    <property type="project" value="UniProtKB-SubCell"/>
</dbReference>
<gene>
    <name evidence="3" type="ORF">SAMN05444972_101312</name>
</gene>
<keyword evidence="2" id="KW-0874">Quinone</keyword>
<feature type="transmembrane region" description="Helical" evidence="2">
    <location>
        <begin position="97"/>
        <end position="115"/>
    </location>
</feature>
<reference evidence="4" key="1">
    <citation type="submission" date="2016-10" db="EMBL/GenBank/DDBJ databases">
        <authorList>
            <person name="Varghese N."/>
            <person name="Submissions S."/>
        </authorList>
    </citation>
    <scope>NUCLEOTIDE SEQUENCE [LARGE SCALE GENOMIC DNA]</scope>
    <source>
        <strain evidence="4">DSM 45789</strain>
    </source>
</reference>